<sequence>MRENDQPAYPRSARVVEVFRGDPNLHLRRFEVRTDDIEPNTLLSEHETEQEALDAKHRYEDEALEH</sequence>
<dbReference type="Pfam" id="PF16362">
    <property type="entry name" value="YaiA"/>
    <property type="match status" value="1"/>
</dbReference>
<accession>A0A0G8B9Y6</accession>
<evidence type="ECO:0000313" key="5">
    <source>
        <dbReference type="Proteomes" id="UP000321126"/>
    </source>
</evidence>
<evidence type="ECO:0000313" key="2">
    <source>
        <dbReference type="EMBL" id="TFU36038.1"/>
    </source>
</evidence>
<gene>
    <name evidence="2" type="ORF">E0L31_31690</name>
    <name evidence="3" type="ORF">FOT62_19615</name>
</gene>
<dbReference type="NCBIfam" id="NF007698">
    <property type="entry name" value="PRK10380.1"/>
    <property type="match status" value="1"/>
</dbReference>
<dbReference type="AlphaFoldDB" id="A0A0G8B9Y6"/>
<accession>A0A3E2EPD8</accession>
<dbReference type="Gene3D" id="3.30.730.30">
    <property type="entry name" value="YaiA protein"/>
    <property type="match status" value="1"/>
</dbReference>
<comment type="caution">
    <text evidence="3">The sequence shown here is derived from an EMBL/GenBank/DDBJ whole genome shotgun (WGS) entry which is preliminary data.</text>
</comment>
<dbReference type="OrthoDB" id="6429263at2"/>
<dbReference type="GeneID" id="64309718"/>
<dbReference type="InterPro" id="IPR032303">
    <property type="entry name" value="YaiA"/>
</dbReference>
<dbReference type="InterPro" id="IPR038462">
    <property type="entry name" value="YaiA-like_sf"/>
</dbReference>
<evidence type="ECO:0000313" key="4">
    <source>
        <dbReference type="Proteomes" id="UP000298510"/>
    </source>
</evidence>
<dbReference type="RefSeq" id="WP_015376810.1">
    <property type="nucleotide sequence ID" value="NZ_AP019009.1"/>
</dbReference>
<feature type="region of interest" description="Disordered" evidence="1">
    <location>
        <begin position="40"/>
        <end position="66"/>
    </location>
</feature>
<name>A0A0G8B9Y6_SERMA</name>
<dbReference type="EMBL" id="SPSG01004478">
    <property type="protein sequence ID" value="TFU36038.1"/>
    <property type="molecule type" value="Genomic_DNA"/>
</dbReference>
<reference evidence="2 4" key="1">
    <citation type="submission" date="2019-03" db="EMBL/GenBank/DDBJ databases">
        <title>Serratia marcescens strain N2 draft genome.</title>
        <authorList>
            <person name="Yassin A."/>
            <person name="El-Kenawy N."/>
            <person name="Youssef N.H."/>
        </authorList>
    </citation>
    <scope>NUCLEOTIDE SEQUENCE [LARGE SCALE GENOMIC DNA]</scope>
    <source>
        <strain evidence="2 4">N2</strain>
    </source>
</reference>
<proteinExistence type="predicted"/>
<organism evidence="3 5">
    <name type="scientific">Serratia marcescens</name>
    <dbReference type="NCBI Taxonomy" id="615"/>
    <lineage>
        <taxon>Bacteria</taxon>
        <taxon>Pseudomonadati</taxon>
        <taxon>Pseudomonadota</taxon>
        <taxon>Gammaproteobacteria</taxon>
        <taxon>Enterobacterales</taxon>
        <taxon>Yersiniaceae</taxon>
        <taxon>Serratia</taxon>
    </lineage>
</organism>
<reference evidence="3 5" key="2">
    <citation type="submission" date="2019-07" db="EMBL/GenBank/DDBJ databases">
        <title>Serratia strains were isolated from fresh produce.</title>
        <authorList>
            <person name="Cho G.-S."/>
            <person name="Stein M."/>
            <person name="Lee W."/>
            <person name="Suh S.H."/>
            <person name="Franz C.M.A.P."/>
        </authorList>
    </citation>
    <scope>NUCLEOTIDE SEQUENCE [LARGE SCALE GENOMIC DNA]</scope>
    <source>
        <strain evidence="3 5">S16</strain>
    </source>
</reference>
<feature type="compositionally biased region" description="Basic and acidic residues" evidence="1">
    <location>
        <begin position="44"/>
        <end position="66"/>
    </location>
</feature>
<dbReference type="EMBL" id="VOUQ01000012">
    <property type="protein sequence ID" value="TXE29490.1"/>
    <property type="molecule type" value="Genomic_DNA"/>
</dbReference>
<dbReference type="Proteomes" id="UP000321126">
    <property type="component" value="Unassembled WGS sequence"/>
</dbReference>
<evidence type="ECO:0000256" key="1">
    <source>
        <dbReference type="SAM" id="MobiDB-lite"/>
    </source>
</evidence>
<protein>
    <submittedName>
        <fullName evidence="3">Uncharacterized protein</fullName>
    </submittedName>
</protein>
<evidence type="ECO:0000313" key="3">
    <source>
        <dbReference type="EMBL" id="TXE29490.1"/>
    </source>
</evidence>
<dbReference type="STRING" id="273526.SMDB11_0281"/>